<keyword evidence="4" id="KW-1185">Reference proteome</keyword>
<accession>A0A4R1BGL4</accession>
<evidence type="ECO:0000256" key="2">
    <source>
        <dbReference type="SAM" id="SignalP"/>
    </source>
</evidence>
<evidence type="ECO:0000313" key="4">
    <source>
        <dbReference type="Proteomes" id="UP000295443"/>
    </source>
</evidence>
<dbReference type="AlphaFoldDB" id="A0A4R1BGL4"/>
<dbReference type="EMBL" id="SJZB01000018">
    <property type="protein sequence ID" value="TCJ16340.1"/>
    <property type="molecule type" value="Genomic_DNA"/>
</dbReference>
<evidence type="ECO:0000256" key="1">
    <source>
        <dbReference type="SAM" id="MobiDB-lite"/>
    </source>
</evidence>
<feature type="chain" id="PRO_5020319675" description="DUF3106 domain-containing protein" evidence="2">
    <location>
        <begin position="24"/>
        <end position="139"/>
    </location>
</feature>
<reference evidence="3 4" key="1">
    <citation type="submission" date="2019-03" db="EMBL/GenBank/DDBJ databases">
        <title>Genome sequence of Thiobacillaceae bacterium LSR1, a sulfur-oxidizing bacterium isolated from freshwater sediment.</title>
        <authorList>
            <person name="Li S."/>
        </authorList>
    </citation>
    <scope>NUCLEOTIDE SEQUENCE [LARGE SCALE GENOMIC DNA]</scope>
    <source>
        <strain evidence="3 4">LSR1</strain>
    </source>
</reference>
<feature type="compositionally biased region" description="Basic and acidic residues" evidence="1">
    <location>
        <begin position="123"/>
        <end position="139"/>
    </location>
</feature>
<proteinExistence type="predicted"/>
<evidence type="ECO:0000313" key="3">
    <source>
        <dbReference type="EMBL" id="TCJ16340.1"/>
    </source>
</evidence>
<feature type="compositionally biased region" description="Basic and acidic residues" evidence="1">
    <location>
        <begin position="88"/>
        <end position="106"/>
    </location>
</feature>
<organism evidence="3 4">
    <name type="scientific">Parasulfuritortus cantonensis</name>
    <dbReference type="NCBI Taxonomy" id="2528202"/>
    <lineage>
        <taxon>Bacteria</taxon>
        <taxon>Pseudomonadati</taxon>
        <taxon>Pseudomonadota</taxon>
        <taxon>Betaproteobacteria</taxon>
        <taxon>Nitrosomonadales</taxon>
        <taxon>Thiobacillaceae</taxon>
        <taxon>Parasulfuritortus</taxon>
    </lineage>
</organism>
<feature type="region of interest" description="Disordered" evidence="1">
    <location>
        <begin position="74"/>
        <end position="139"/>
    </location>
</feature>
<comment type="caution">
    <text evidence="3">The sequence shown here is derived from an EMBL/GenBank/DDBJ whole genome shotgun (WGS) entry which is preliminary data.</text>
</comment>
<dbReference type="Proteomes" id="UP000295443">
    <property type="component" value="Unassembled WGS sequence"/>
</dbReference>
<dbReference type="RefSeq" id="WP_131445268.1">
    <property type="nucleotide sequence ID" value="NZ_SJZB01000018.1"/>
</dbReference>
<gene>
    <name evidence="3" type="ORF">EZJ19_05420</name>
</gene>
<evidence type="ECO:0008006" key="5">
    <source>
        <dbReference type="Google" id="ProtNLM"/>
    </source>
</evidence>
<feature type="signal peptide" evidence="2">
    <location>
        <begin position="1"/>
        <end position="23"/>
    </location>
</feature>
<sequence length="139" mass="16078">MNATCHKLILTALAVLATGTAFAADRSGFGDPVFSGQVIGPVADWGSDERARFRNQWEQLPPDQREAMRYQLRQEWDNLPPEARQKRRNELMNRMEERQGGRRPEAQDDDSGYGQGYGTRPWGHQDKKKDDGRRNRYRD</sequence>
<keyword evidence="2" id="KW-0732">Signal</keyword>
<protein>
    <recommendedName>
        <fullName evidence="5">DUF3106 domain-containing protein</fullName>
    </recommendedName>
</protein>
<name>A0A4R1BGL4_9PROT</name>